<organism evidence="2">
    <name type="scientific">Cupriavidus pinatubonensis (strain JMP 134 / LMG 1197)</name>
    <name type="common">Cupriavidus necator (strain JMP 134)</name>
    <dbReference type="NCBI Taxonomy" id="264198"/>
    <lineage>
        <taxon>Bacteria</taxon>
        <taxon>Pseudomonadati</taxon>
        <taxon>Pseudomonadota</taxon>
        <taxon>Betaproteobacteria</taxon>
        <taxon>Burkholderiales</taxon>
        <taxon>Burkholderiaceae</taxon>
        <taxon>Cupriavidus</taxon>
    </lineage>
</organism>
<accession>Q471D7</accession>
<gene>
    <name evidence="2" type="ordered locus">Reut_A1630</name>
</gene>
<dbReference type="STRING" id="264198.Reut_A1630"/>
<dbReference type="KEGG" id="reu:Reut_A1630"/>
<feature type="region of interest" description="Disordered" evidence="1">
    <location>
        <begin position="1"/>
        <end position="25"/>
    </location>
</feature>
<dbReference type="AlphaFoldDB" id="Q471D7"/>
<evidence type="ECO:0000313" key="2">
    <source>
        <dbReference type="EMBL" id="AAZ60996.1"/>
    </source>
</evidence>
<name>Q471D7_CUPPJ</name>
<sequence length="99" mass="10877">MRYRNAATPSLAGRSEKKRKEKREREIMNATRYTLIVITAIAAALSAAPVLADSTKFDPYTAGARAAKYDIYADGAKAGKFDVNSDGARYEFSTDHMPL</sequence>
<proteinExistence type="predicted"/>
<dbReference type="EMBL" id="CP000090">
    <property type="protein sequence ID" value="AAZ60996.1"/>
    <property type="molecule type" value="Genomic_DNA"/>
</dbReference>
<reference evidence="2" key="1">
    <citation type="submission" date="2005-08" db="EMBL/GenBank/DDBJ databases">
        <title>Complete sequence of Chromosome1 of Ralstonia eutropha JMP134.</title>
        <authorList>
            <person name="Copeland A."/>
            <person name="Lucas S."/>
            <person name="Lapidus A."/>
            <person name="Barry K."/>
            <person name="Detter J.C."/>
            <person name="Glavina T."/>
            <person name="Hammon N."/>
            <person name="Israni S."/>
            <person name="Pitluck S."/>
            <person name="Goltsman E."/>
            <person name="Martinez M."/>
            <person name="Schmutz J."/>
            <person name="Larimer F."/>
            <person name="Land M."/>
            <person name="Lykidis A."/>
            <person name="Richardson P."/>
        </authorList>
    </citation>
    <scope>NUCLEOTIDE SEQUENCE</scope>
    <source>
        <strain evidence="2">JMP134</strain>
    </source>
</reference>
<protein>
    <submittedName>
        <fullName evidence="2">Uncharacterized protein</fullName>
    </submittedName>
</protein>
<evidence type="ECO:0000256" key="1">
    <source>
        <dbReference type="SAM" id="MobiDB-lite"/>
    </source>
</evidence>
<dbReference type="HOGENOM" id="CLU_2315576_0_0_4"/>